<dbReference type="AlphaFoldDB" id="A0A557SCQ6"/>
<proteinExistence type="predicted"/>
<sequence length="117" mass="13094">MSELKTIISFGLFALVINLAPMAYSLTQKGTSMPEEIIYKTFSTGRKRIKSLKIDGREQTVTEWSEESGSPPSAILYRLKTMSVKEAVFHGAIPKINIAHAWPVPSNTLAKEIGRWR</sequence>
<dbReference type="RefSeq" id="WP_144358684.1">
    <property type="nucleotide sequence ID" value="NZ_VMNH01000009.1"/>
</dbReference>
<dbReference type="Proteomes" id="UP000316649">
    <property type="component" value="Unassembled WGS sequence"/>
</dbReference>
<evidence type="ECO:0000313" key="1">
    <source>
        <dbReference type="EMBL" id="TVO75111.1"/>
    </source>
</evidence>
<organism evidence="1 2">
    <name type="scientific">Sedimenticola selenatireducens</name>
    <dbReference type="NCBI Taxonomy" id="191960"/>
    <lineage>
        <taxon>Bacteria</taxon>
        <taxon>Pseudomonadati</taxon>
        <taxon>Pseudomonadota</taxon>
        <taxon>Gammaproteobacteria</taxon>
        <taxon>Chromatiales</taxon>
        <taxon>Sedimenticolaceae</taxon>
        <taxon>Sedimenticola</taxon>
    </lineage>
</organism>
<dbReference type="EMBL" id="VMNH01000009">
    <property type="protein sequence ID" value="TVO75111.1"/>
    <property type="molecule type" value="Genomic_DNA"/>
</dbReference>
<gene>
    <name evidence="1" type="ORF">FHP88_08850</name>
</gene>
<accession>A0A557SCQ6</accession>
<protein>
    <submittedName>
        <fullName evidence="1">Uncharacterized protein</fullName>
    </submittedName>
</protein>
<evidence type="ECO:0000313" key="2">
    <source>
        <dbReference type="Proteomes" id="UP000316649"/>
    </source>
</evidence>
<reference evidence="1 2" key="1">
    <citation type="submission" date="2019-07" db="EMBL/GenBank/DDBJ databases">
        <title>The pathways for chlorine oxyanion respiration interact through the shared metabolite chlorate.</title>
        <authorList>
            <person name="Barnum T.P."/>
            <person name="Cheng Y."/>
            <person name="Hill K.A."/>
            <person name="Lucas L.N."/>
            <person name="Carlson H.K."/>
            <person name="Coates J.D."/>
        </authorList>
    </citation>
    <scope>NUCLEOTIDE SEQUENCE [LARGE SCALE GENOMIC DNA]</scope>
    <source>
        <strain evidence="1 2">BK-1</strain>
    </source>
</reference>
<keyword evidence="2" id="KW-1185">Reference proteome</keyword>
<comment type="caution">
    <text evidence="1">The sequence shown here is derived from an EMBL/GenBank/DDBJ whole genome shotgun (WGS) entry which is preliminary data.</text>
</comment>
<name>A0A557SCQ6_9GAMM</name>